<dbReference type="Proteomes" id="UP000002878">
    <property type="component" value="Chromosome"/>
</dbReference>
<gene>
    <name evidence="1" type="ORF">MUS_1992</name>
</gene>
<dbReference type="AlphaFoldDB" id="I2C5N5"/>
<name>I2C5N5_BACAY</name>
<evidence type="ECO:0000313" key="2">
    <source>
        <dbReference type="Proteomes" id="UP000002878"/>
    </source>
</evidence>
<dbReference type="PATRIC" id="fig|1126211.3.peg.1894"/>
<dbReference type="HOGENOM" id="CLU_2696977_0_0_9"/>
<accession>I2C5N5</accession>
<dbReference type="KEGG" id="bqy:MUS_1992"/>
<proteinExistence type="predicted"/>
<reference evidence="1 2" key="1">
    <citation type="journal article" date="2012" name="J. Biotechnol.">
        <title>Genome sequence of the plant growth promoting strain Bacillus amyloliquefaciens subsp. plantarum B9601-Y2 and expression of mersacidin and other secondary metabolites.</title>
        <authorList>
            <person name="He P."/>
            <person name="Hao K."/>
            <person name="Blom J."/>
            <person name="Ruckert C."/>
            <person name="Vater J."/>
            <person name="Mao Z."/>
            <person name="Wu Y."/>
            <person name="Hou M."/>
            <person name="He P."/>
            <person name="He Y."/>
            <person name="Borriss R."/>
        </authorList>
    </citation>
    <scope>NUCLEOTIDE SEQUENCE [LARGE SCALE GENOMIC DNA]</scope>
    <source>
        <strain evidence="1">Y2</strain>
    </source>
</reference>
<organism evidence="1 2">
    <name type="scientific">Bacillus amyloliquefaciens (strain Y2)</name>
    <name type="common">Bacillus amyloliquefaciens subsp. plantarum (strain B9601-Y2)</name>
    <dbReference type="NCBI Taxonomy" id="1155777"/>
    <lineage>
        <taxon>Bacteria</taxon>
        <taxon>Bacillati</taxon>
        <taxon>Bacillota</taxon>
        <taxon>Bacilli</taxon>
        <taxon>Bacillales</taxon>
        <taxon>Bacillaceae</taxon>
        <taxon>Bacillus</taxon>
        <taxon>Bacillus amyloliquefaciens group</taxon>
    </lineage>
</organism>
<sequence>MTFNKTTIFRDGGLMTAKMITVWYKYDDKGNEVKLNHIEDGWVNGEYPKPLDPSFTNQEAWKKSDWERKHAYLDEQYQALSVPPANWIR</sequence>
<evidence type="ECO:0000313" key="1">
    <source>
        <dbReference type="EMBL" id="AFJ61959.1"/>
    </source>
</evidence>
<protein>
    <submittedName>
        <fullName evidence="1">Uncharacterized protein</fullName>
    </submittedName>
</protein>
<dbReference type="EMBL" id="CP003332">
    <property type="protein sequence ID" value="AFJ61959.1"/>
    <property type="molecule type" value="Genomic_DNA"/>
</dbReference>